<evidence type="ECO:0000256" key="13">
    <source>
        <dbReference type="ARBA" id="ARBA00022737"/>
    </source>
</evidence>
<comment type="similarity">
    <text evidence="4">Belongs to the protein kinase superfamily. Ser/Thr protein kinase family.</text>
</comment>
<dbReference type="GO" id="GO:0005789">
    <property type="term" value="C:endoplasmic reticulum membrane"/>
    <property type="evidence" value="ECO:0007669"/>
    <property type="project" value="UniProtKB-SubCell"/>
</dbReference>
<dbReference type="Pfam" id="PF13855">
    <property type="entry name" value="LRR_8"/>
    <property type="match status" value="3"/>
</dbReference>
<reference evidence="31 32" key="2">
    <citation type="journal article" date="2017" name="Nature">
        <title>The Apostasia genome and the evolution of orchids.</title>
        <authorList>
            <person name="Zhang G.Q."/>
            <person name="Liu K.W."/>
            <person name="Li Z."/>
            <person name="Lohaus R."/>
            <person name="Hsiao Y.Y."/>
            <person name="Niu S.C."/>
            <person name="Wang J.Y."/>
            <person name="Lin Y.C."/>
            <person name="Xu Q."/>
            <person name="Chen L.J."/>
            <person name="Yoshida K."/>
            <person name="Fujiwara S."/>
            <person name="Wang Z.W."/>
            <person name="Zhang Y.Q."/>
            <person name="Mitsuda N."/>
            <person name="Wang M."/>
            <person name="Liu G.H."/>
            <person name="Pecoraro L."/>
            <person name="Huang H.X."/>
            <person name="Xiao X.J."/>
            <person name="Lin M."/>
            <person name="Wu X.Y."/>
            <person name="Wu W.L."/>
            <person name="Chen Y.Y."/>
            <person name="Chang S.B."/>
            <person name="Sakamoto S."/>
            <person name="Ohme-Takagi M."/>
            <person name="Yagi M."/>
            <person name="Zeng S.J."/>
            <person name="Shen C.Y."/>
            <person name="Yeh C.M."/>
            <person name="Luo Y.B."/>
            <person name="Tsai W.C."/>
            <person name="Van de Peer Y."/>
            <person name="Liu Z.J."/>
        </authorList>
    </citation>
    <scope>NUCLEOTIDE SEQUENCE [LARGE SCALE GENOMIC DNA]</scope>
    <source>
        <tissue evidence="31">The whole plant</tissue>
    </source>
</reference>
<dbReference type="Gene3D" id="3.30.200.20">
    <property type="entry name" value="Phosphorylase Kinase, domain 1"/>
    <property type="match status" value="1"/>
</dbReference>
<evidence type="ECO:0000256" key="17">
    <source>
        <dbReference type="ARBA" id="ARBA00022989"/>
    </source>
</evidence>
<evidence type="ECO:0000256" key="5">
    <source>
        <dbReference type="ARBA" id="ARBA00012513"/>
    </source>
</evidence>
<evidence type="ECO:0000256" key="20">
    <source>
        <dbReference type="ARBA" id="ARBA00023180"/>
    </source>
</evidence>
<comment type="catalytic activity">
    <reaction evidence="21">
        <text>L-threonyl-[protein] + ATP = O-phospho-L-threonyl-[protein] + ADP + H(+)</text>
        <dbReference type="Rhea" id="RHEA:46608"/>
        <dbReference type="Rhea" id="RHEA-COMP:11060"/>
        <dbReference type="Rhea" id="RHEA-COMP:11605"/>
        <dbReference type="ChEBI" id="CHEBI:15378"/>
        <dbReference type="ChEBI" id="CHEBI:30013"/>
        <dbReference type="ChEBI" id="CHEBI:30616"/>
        <dbReference type="ChEBI" id="CHEBI:61977"/>
        <dbReference type="ChEBI" id="CHEBI:456216"/>
        <dbReference type="EC" id="2.7.11.1"/>
    </reaction>
</comment>
<keyword evidence="17 28" id="KW-1133">Transmembrane helix</keyword>
<keyword evidence="16 26" id="KW-0067">ATP-binding</keyword>
<protein>
    <recommendedName>
        <fullName evidence="25">Receptor kinase-like protein Xa21</fullName>
        <ecNumber evidence="5">2.7.11.1</ecNumber>
    </recommendedName>
</protein>
<evidence type="ECO:0000256" key="28">
    <source>
        <dbReference type="SAM" id="Phobius"/>
    </source>
</evidence>
<keyword evidence="9" id="KW-0433">Leucine-rich repeat</keyword>
<dbReference type="PROSITE" id="PS00107">
    <property type="entry name" value="PROTEIN_KINASE_ATP"/>
    <property type="match status" value="1"/>
</dbReference>
<evidence type="ECO:0000256" key="8">
    <source>
        <dbReference type="ARBA" id="ARBA00022553"/>
    </source>
</evidence>
<keyword evidence="13" id="KW-0677">Repeat</keyword>
<evidence type="ECO:0000256" key="16">
    <source>
        <dbReference type="ARBA" id="ARBA00022840"/>
    </source>
</evidence>
<keyword evidence="20" id="KW-0325">Glycoprotein</keyword>
<evidence type="ECO:0000256" key="7">
    <source>
        <dbReference type="ARBA" id="ARBA00022527"/>
    </source>
</evidence>
<evidence type="ECO:0000256" key="19">
    <source>
        <dbReference type="ARBA" id="ARBA00023170"/>
    </source>
</evidence>
<dbReference type="PROSITE" id="PS50011">
    <property type="entry name" value="PROTEIN_KINASE_DOM"/>
    <property type="match status" value="1"/>
</dbReference>
<comment type="catalytic activity">
    <reaction evidence="22">
        <text>L-seryl-[protein] + ATP = O-phospho-L-seryl-[protein] + ADP + H(+)</text>
        <dbReference type="Rhea" id="RHEA:17989"/>
        <dbReference type="Rhea" id="RHEA-COMP:9863"/>
        <dbReference type="Rhea" id="RHEA-COMP:11604"/>
        <dbReference type="ChEBI" id="CHEBI:15378"/>
        <dbReference type="ChEBI" id="CHEBI:29999"/>
        <dbReference type="ChEBI" id="CHEBI:30616"/>
        <dbReference type="ChEBI" id="CHEBI:83421"/>
        <dbReference type="ChEBI" id="CHEBI:456216"/>
        <dbReference type="EC" id="2.7.11.1"/>
    </reaction>
</comment>
<dbReference type="SUPFAM" id="SSF52047">
    <property type="entry name" value="RNI-like"/>
    <property type="match status" value="2"/>
</dbReference>
<dbReference type="Pfam" id="PF08263">
    <property type="entry name" value="LRRNT_2"/>
    <property type="match status" value="1"/>
</dbReference>
<reference evidence="31 32" key="1">
    <citation type="journal article" date="2016" name="Sci. Rep.">
        <title>The Dendrobium catenatum Lindl. genome sequence provides insights into polysaccharide synthase, floral development and adaptive evolution.</title>
        <authorList>
            <person name="Zhang G.Q."/>
            <person name="Xu Q."/>
            <person name="Bian C."/>
            <person name="Tsai W.C."/>
            <person name="Yeh C.M."/>
            <person name="Liu K.W."/>
            <person name="Yoshida K."/>
            <person name="Zhang L.S."/>
            <person name="Chang S.B."/>
            <person name="Chen F."/>
            <person name="Shi Y."/>
            <person name="Su Y.Y."/>
            <person name="Zhang Y.Q."/>
            <person name="Chen L.J."/>
            <person name="Yin Y."/>
            <person name="Lin M."/>
            <person name="Huang H."/>
            <person name="Deng H."/>
            <person name="Wang Z.W."/>
            <person name="Zhu S.L."/>
            <person name="Zhao X."/>
            <person name="Deng C."/>
            <person name="Niu S.C."/>
            <person name="Huang J."/>
            <person name="Wang M."/>
            <person name="Liu G.H."/>
            <person name="Yang H.J."/>
            <person name="Xiao X.J."/>
            <person name="Hsiao Y.Y."/>
            <person name="Wu W.L."/>
            <person name="Chen Y.Y."/>
            <person name="Mitsuda N."/>
            <person name="Ohme-Takagi M."/>
            <person name="Luo Y.B."/>
            <person name="Van de Peer Y."/>
            <person name="Liu Z.J."/>
        </authorList>
    </citation>
    <scope>NUCLEOTIDE SEQUENCE [LARGE SCALE GENOMIC DNA]</scope>
    <source>
        <tissue evidence="31">The whole plant</tissue>
    </source>
</reference>
<dbReference type="InterPro" id="IPR050647">
    <property type="entry name" value="Plant_LRR-RLKs"/>
</dbReference>
<keyword evidence="12 29" id="KW-0732">Signal</keyword>
<dbReference type="FunFam" id="3.80.10.10:FF:000288">
    <property type="entry name" value="LRR receptor-like serine/threonine-protein kinase EFR"/>
    <property type="match status" value="1"/>
</dbReference>
<dbReference type="SMART" id="SM00369">
    <property type="entry name" value="LRR_TYP"/>
    <property type="match status" value="10"/>
</dbReference>
<gene>
    <name evidence="31" type="ORF">MA16_Dca012165</name>
</gene>
<organism evidence="31 32">
    <name type="scientific">Dendrobium catenatum</name>
    <dbReference type="NCBI Taxonomy" id="906689"/>
    <lineage>
        <taxon>Eukaryota</taxon>
        <taxon>Viridiplantae</taxon>
        <taxon>Streptophyta</taxon>
        <taxon>Embryophyta</taxon>
        <taxon>Tracheophyta</taxon>
        <taxon>Spermatophyta</taxon>
        <taxon>Magnoliopsida</taxon>
        <taxon>Liliopsida</taxon>
        <taxon>Asparagales</taxon>
        <taxon>Orchidaceae</taxon>
        <taxon>Epidendroideae</taxon>
        <taxon>Malaxideae</taxon>
        <taxon>Dendrobiinae</taxon>
        <taxon>Dendrobium</taxon>
    </lineage>
</organism>
<evidence type="ECO:0000256" key="14">
    <source>
        <dbReference type="ARBA" id="ARBA00022741"/>
    </source>
</evidence>
<dbReference type="FunFam" id="3.80.10.10:FF:000041">
    <property type="entry name" value="LRR receptor-like serine/threonine-protein kinase ERECTA"/>
    <property type="match status" value="1"/>
</dbReference>
<keyword evidence="6" id="KW-1003">Cell membrane</keyword>
<evidence type="ECO:0000256" key="21">
    <source>
        <dbReference type="ARBA" id="ARBA00047899"/>
    </source>
</evidence>
<evidence type="ECO:0000256" key="24">
    <source>
        <dbReference type="ARBA" id="ARBA00056628"/>
    </source>
</evidence>
<evidence type="ECO:0000256" key="1">
    <source>
        <dbReference type="ARBA" id="ARBA00004162"/>
    </source>
</evidence>
<evidence type="ECO:0000256" key="18">
    <source>
        <dbReference type="ARBA" id="ARBA00023136"/>
    </source>
</evidence>
<dbReference type="EC" id="2.7.11.1" evidence="5"/>
<dbReference type="Pfam" id="PF00069">
    <property type="entry name" value="Pkinase"/>
    <property type="match status" value="1"/>
</dbReference>
<evidence type="ECO:0000313" key="31">
    <source>
        <dbReference type="EMBL" id="PKU62056.1"/>
    </source>
</evidence>
<dbReference type="PANTHER" id="PTHR48056">
    <property type="entry name" value="LRR RECEPTOR-LIKE SERINE/THREONINE-PROTEIN KINASE-RELATED"/>
    <property type="match status" value="1"/>
</dbReference>
<evidence type="ECO:0000256" key="9">
    <source>
        <dbReference type="ARBA" id="ARBA00022614"/>
    </source>
</evidence>
<keyword evidence="32" id="KW-1185">Reference proteome</keyword>
<sequence length="1150" mass="127007">MDAPHKQAFLYHLLILILGCHANDMLSLLSFKSSISQDPQQALASWNDSSLNYCNWQGVKCSLRHSYKVIELNLDAFNITGTIPPSIANLTFLQRLNLPNNHLHGHIPRELGRLRHLRFLNLSANSLTGEIPSTLSQCSQLQVISLMVNKLQGELPSNLSNCLNLKIITLKNNFLTGSIPSVFSTLPKLIYLDLSINNLTGIIPSSLGNITNFFTLDVSENMITGTIPSSLTRLSSLMFLLLNKNSLTGSLPSSIGNISSLQYLDMSNNNLIGELPYSLGNLSSLTYFDVTLNSFTGVIPSSLGGLSMLTTLALTANYFSGSIPHSLGSLSSIIELVISHNQLSGTIPLSLFNFSSVESIGLSDNHFYGNLPQDLGNYLPRLRGLTMYYNRLHGPIPASLANATMLEDIELSGNNLAGKIPANLGNLQNLFFLTLNHNELEAKDDYGWSFLTSLENCSQLEVLQLERNMLGGALPRSISNFSTCLSWFTLGGNQISGTLPEEIGNLVSLVFLSLDENNFEGNIPATMNKLQNLQKLYLSNNKFSGPISSSIGNLTKLIELYMPGNALEGSIPESLRECQSLETLDLSRNRLTGAIPKEIFSINSLSKTFDLSQNLLTGFFPQEVRNLKNLREFRLASNNLSGEIPSTLGDCVTLEILSMESNQFQGKIPQSLNNLKGIQKLDISQNKLSGLIPEFLEDLSFLQYLNLSFNNFEGEVPRKGVFRNASAVSLIGNDKLCGGDPRLNLSPCALQNQMTSHHSPRLKLILSVSISALFLFLLVCLLAFWYWLHNRRNKTPASDSMKDFHPKVSFSELLKATDGFSLENLIGAGTFGTVYKGIIDLGEQKIVAIKVMKLEQLGASKSFVAECNALRSIRHRNLIKIISSCSSVDYKGDEFNALVFEYMPNGSLENWLHPEEQDQNQEKSLSLIQRLNIAIDVASALDYLHHHGQTPIVHCDLKPSNVLLDDDMTAHVADFGLARFLTATTNRPSQNSSMSLGIKGTIGYVAPEYGMNSQVSTHGDVYSYGILLLEMLTGRKPLDDSFKDGISLHIFVQNALPEHVIDIIDPILLLEENGGETVDEMLKRQECLTSMLKIGLFCSKESPRERMGIEDVIKELHSIRNKIQTLEARSESYKDKQTGEGSSHSMYSQI</sequence>
<accession>A0A2I0VF56</accession>
<evidence type="ECO:0000256" key="2">
    <source>
        <dbReference type="ARBA" id="ARBA00004389"/>
    </source>
</evidence>
<dbReference type="AlphaFoldDB" id="A0A2I0VF56"/>
<dbReference type="FunFam" id="3.30.200.20:FF:000432">
    <property type="entry name" value="LRR receptor-like serine/threonine-protein kinase EFR"/>
    <property type="match status" value="1"/>
</dbReference>
<dbReference type="GO" id="GO:0004674">
    <property type="term" value="F:protein serine/threonine kinase activity"/>
    <property type="evidence" value="ECO:0007669"/>
    <property type="project" value="UniProtKB-KW"/>
</dbReference>
<dbReference type="InterPro" id="IPR000719">
    <property type="entry name" value="Prot_kinase_dom"/>
</dbReference>
<evidence type="ECO:0000256" key="10">
    <source>
        <dbReference type="ARBA" id="ARBA00022679"/>
    </source>
</evidence>
<keyword evidence="19 31" id="KW-0675">Receptor</keyword>
<feature type="signal peptide" evidence="29">
    <location>
        <begin position="1"/>
        <end position="22"/>
    </location>
</feature>
<keyword evidence="8" id="KW-0597">Phosphoprotein</keyword>
<evidence type="ECO:0000256" key="3">
    <source>
        <dbReference type="ARBA" id="ARBA00004479"/>
    </source>
</evidence>
<comment type="subcellular location">
    <subcellularLocation>
        <location evidence="1">Cell membrane</location>
        <topology evidence="1">Single-pass membrane protein</topology>
    </subcellularLocation>
    <subcellularLocation>
        <location evidence="2">Endoplasmic reticulum membrane</location>
        <topology evidence="2">Single-pass membrane protein</topology>
    </subcellularLocation>
    <subcellularLocation>
        <location evidence="3">Membrane</location>
        <topology evidence="3">Single-pass type I membrane protein</topology>
    </subcellularLocation>
</comment>
<dbReference type="Gene3D" id="1.10.510.10">
    <property type="entry name" value="Transferase(Phosphotransferase) domain 1"/>
    <property type="match status" value="1"/>
</dbReference>
<dbReference type="GO" id="GO:0005524">
    <property type="term" value="F:ATP binding"/>
    <property type="evidence" value="ECO:0007669"/>
    <property type="project" value="UniProtKB-UniRule"/>
</dbReference>
<proteinExistence type="inferred from homology"/>
<dbReference type="PROSITE" id="PS51257">
    <property type="entry name" value="PROKAR_LIPOPROTEIN"/>
    <property type="match status" value="1"/>
</dbReference>
<feature type="compositionally biased region" description="Polar residues" evidence="27">
    <location>
        <begin position="1139"/>
        <end position="1150"/>
    </location>
</feature>
<feature type="binding site" evidence="26">
    <location>
        <position position="850"/>
    </location>
    <ligand>
        <name>ATP</name>
        <dbReference type="ChEBI" id="CHEBI:30616"/>
    </ligand>
</feature>
<evidence type="ECO:0000256" key="27">
    <source>
        <dbReference type="SAM" id="MobiDB-lite"/>
    </source>
</evidence>
<feature type="compositionally biased region" description="Basic and acidic residues" evidence="27">
    <location>
        <begin position="1128"/>
        <end position="1138"/>
    </location>
</feature>
<dbReference type="Pfam" id="PF00560">
    <property type="entry name" value="LRR_1"/>
    <property type="match status" value="6"/>
</dbReference>
<dbReference type="InterPro" id="IPR011009">
    <property type="entry name" value="Kinase-like_dom_sf"/>
</dbReference>
<dbReference type="Gene3D" id="3.80.10.10">
    <property type="entry name" value="Ribonuclease Inhibitor"/>
    <property type="match status" value="3"/>
</dbReference>
<evidence type="ECO:0000256" key="6">
    <source>
        <dbReference type="ARBA" id="ARBA00022475"/>
    </source>
</evidence>
<feature type="domain" description="Protein kinase" evidence="30">
    <location>
        <begin position="820"/>
        <end position="1088"/>
    </location>
</feature>
<keyword evidence="11 28" id="KW-0812">Transmembrane</keyword>
<dbReference type="InterPro" id="IPR032675">
    <property type="entry name" value="LRR_dom_sf"/>
</dbReference>
<comment type="function">
    <text evidence="24">The processed protein kinase Xa21 chain released by protein cleavage after X.oryzae pv. oryzae protein Ax21 detection translocates into the nucleus where it can bind and regulate WRKY62, a transcription factor. Confers resistance to the bacterial pathogen X.oryzae pv. oryzae (Xoo).</text>
</comment>
<feature type="chain" id="PRO_5014168160" description="Receptor kinase-like protein Xa21" evidence="29">
    <location>
        <begin position="23"/>
        <end position="1150"/>
    </location>
</feature>
<dbReference type="GO" id="GO:0033612">
    <property type="term" value="F:receptor serine/threonine kinase binding"/>
    <property type="evidence" value="ECO:0007669"/>
    <property type="project" value="TreeGrafter"/>
</dbReference>
<dbReference type="FunFam" id="3.80.10.10:FF:000095">
    <property type="entry name" value="LRR receptor-like serine/threonine-protein kinase GSO1"/>
    <property type="match status" value="1"/>
</dbReference>
<keyword evidence="10" id="KW-0808">Transferase</keyword>
<feature type="transmembrane region" description="Helical" evidence="28">
    <location>
        <begin position="764"/>
        <end position="788"/>
    </location>
</feature>
<dbReference type="InterPro" id="IPR017441">
    <property type="entry name" value="Protein_kinase_ATP_BS"/>
</dbReference>
<name>A0A2I0VF56_9ASPA</name>
<dbReference type="GO" id="GO:0005886">
    <property type="term" value="C:plasma membrane"/>
    <property type="evidence" value="ECO:0007669"/>
    <property type="project" value="UniProtKB-SubCell"/>
</dbReference>
<dbReference type="CDD" id="cd14066">
    <property type="entry name" value="STKc_IRAK"/>
    <property type="match status" value="1"/>
</dbReference>
<evidence type="ECO:0000256" key="25">
    <source>
        <dbReference type="ARBA" id="ARBA00072040"/>
    </source>
</evidence>
<evidence type="ECO:0000256" key="12">
    <source>
        <dbReference type="ARBA" id="ARBA00022729"/>
    </source>
</evidence>
<keyword evidence="7" id="KW-0723">Serine/threonine-protein kinase</keyword>
<evidence type="ECO:0000256" key="4">
    <source>
        <dbReference type="ARBA" id="ARBA00008684"/>
    </source>
</evidence>
<dbReference type="PROSITE" id="PS00108">
    <property type="entry name" value="PROTEIN_KINASE_ST"/>
    <property type="match status" value="1"/>
</dbReference>
<evidence type="ECO:0000256" key="11">
    <source>
        <dbReference type="ARBA" id="ARBA00022692"/>
    </source>
</evidence>
<dbReference type="FunFam" id="3.80.10.10:FF:000565">
    <property type="entry name" value="Leucine-rich repeat receptor-like kinase protein FLORAL ORGAN NUMBER1"/>
    <property type="match status" value="1"/>
</dbReference>
<evidence type="ECO:0000256" key="23">
    <source>
        <dbReference type="ARBA" id="ARBA00054320"/>
    </source>
</evidence>
<dbReference type="PANTHER" id="PTHR48056:SF89">
    <property type="entry name" value="OS06G0585982 PROTEIN"/>
    <property type="match status" value="1"/>
</dbReference>
<dbReference type="InterPro" id="IPR001611">
    <property type="entry name" value="Leu-rich_rpt"/>
</dbReference>
<dbReference type="Proteomes" id="UP000233837">
    <property type="component" value="Unassembled WGS sequence"/>
</dbReference>
<dbReference type="InterPro" id="IPR003591">
    <property type="entry name" value="Leu-rich_rpt_typical-subtyp"/>
</dbReference>
<dbReference type="InterPro" id="IPR008271">
    <property type="entry name" value="Ser/Thr_kinase_AS"/>
</dbReference>
<dbReference type="EMBL" id="KZ503706">
    <property type="protein sequence ID" value="PKU62056.1"/>
    <property type="molecule type" value="Genomic_DNA"/>
</dbReference>
<feature type="region of interest" description="Disordered" evidence="27">
    <location>
        <begin position="1128"/>
        <end position="1150"/>
    </location>
</feature>
<keyword evidence="14 26" id="KW-0547">Nucleotide-binding</keyword>
<dbReference type="InterPro" id="IPR013210">
    <property type="entry name" value="LRR_N_plant-typ"/>
</dbReference>
<evidence type="ECO:0000313" key="32">
    <source>
        <dbReference type="Proteomes" id="UP000233837"/>
    </source>
</evidence>
<dbReference type="FunFam" id="1.10.510.10:FF:000358">
    <property type="entry name" value="Putative leucine-rich repeat receptor-like serine/threonine-protein kinase"/>
    <property type="match status" value="1"/>
</dbReference>
<evidence type="ECO:0000256" key="29">
    <source>
        <dbReference type="SAM" id="SignalP"/>
    </source>
</evidence>
<evidence type="ECO:0000256" key="15">
    <source>
        <dbReference type="ARBA" id="ARBA00022777"/>
    </source>
</evidence>
<evidence type="ECO:0000259" key="30">
    <source>
        <dbReference type="PROSITE" id="PS50011"/>
    </source>
</evidence>
<keyword evidence="18 28" id="KW-0472">Membrane</keyword>
<evidence type="ECO:0000256" key="22">
    <source>
        <dbReference type="ARBA" id="ARBA00048679"/>
    </source>
</evidence>
<dbReference type="SUPFAM" id="SSF56112">
    <property type="entry name" value="Protein kinase-like (PK-like)"/>
    <property type="match status" value="1"/>
</dbReference>
<evidence type="ECO:0000256" key="26">
    <source>
        <dbReference type="PROSITE-ProRule" id="PRU10141"/>
    </source>
</evidence>
<comment type="function">
    <text evidence="23">Receptor kinase that detects X.oryzae pv. oryzae protein Ax21 to promote innate immunity. Following X.oryzae pv. oryzae protein Ax21 detection, undergoes cleavage, releasing the processed protein kinase Xa21 chain.</text>
</comment>
<keyword evidence="15 31" id="KW-0418">Kinase</keyword>
<dbReference type="SMART" id="SM00220">
    <property type="entry name" value="S_TKc"/>
    <property type="match status" value="1"/>
</dbReference>